<proteinExistence type="predicted"/>
<protein>
    <submittedName>
        <fullName evidence="1">Uncharacterized protein</fullName>
    </submittedName>
</protein>
<dbReference type="RefSeq" id="WP_123806757.1">
    <property type="nucleotide sequence ID" value="NZ_CABVPR010000002.1"/>
</dbReference>
<dbReference type="AlphaFoldDB" id="A0A892IFQ2"/>
<dbReference type="Pfam" id="PF19739">
    <property type="entry name" value="DUF6228"/>
    <property type="match status" value="1"/>
</dbReference>
<reference evidence="1 2" key="1">
    <citation type="submission" date="2021-02" db="EMBL/GenBank/DDBJ databases">
        <title>FDA dAtabase for Regulatory Grade micrObial Sequences (FDA-ARGOS): Supporting development and validation of Infectious Disease Dx tests.</title>
        <authorList>
            <person name="Minogue T."/>
            <person name="Wolcott M."/>
            <person name="Wasieloski L."/>
            <person name="Aguilar W."/>
            <person name="Moore D."/>
            <person name="Jaissle J."/>
            <person name="Tallon L."/>
            <person name="Sadzewicz L."/>
            <person name="Zhao X."/>
            <person name="Boylan J."/>
            <person name="Ott S."/>
            <person name="Bowen H."/>
            <person name="Vavikolanu K."/>
            <person name="Mehta A."/>
            <person name="Aluvathingal J."/>
            <person name="Nadendla S."/>
            <person name="Yan Y."/>
            <person name="Sichtig H."/>
        </authorList>
    </citation>
    <scope>NUCLEOTIDE SEQUENCE [LARGE SCALE GENOMIC DNA]</scope>
    <source>
        <strain evidence="1 2">FDAARGOS_1272</strain>
    </source>
</reference>
<dbReference type="Proteomes" id="UP000625568">
    <property type="component" value="Chromosome 2"/>
</dbReference>
<evidence type="ECO:0000313" key="2">
    <source>
        <dbReference type="Proteomes" id="UP000625568"/>
    </source>
</evidence>
<keyword evidence="2" id="KW-1185">Reference proteome</keyword>
<organism evidence="1 2">
    <name type="scientific">Burkholderia dolosa</name>
    <dbReference type="NCBI Taxonomy" id="152500"/>
    <lineage>
        <taxon>Bacteria</taxon>
        <taxon>Pseudomonadati</taxon>
        <taxon>Pseudomonadota</taxon>
        <taxon>Betaproteobacteria</taxon>
        <taxon>Burkholderiales</taxon>
        <taxon>Burkholderiaceae</taxon>
        <taxon>Burkholderia</taxon>
        <taxon>Burkholderia cepacia complex</taxon>
    </lineage>
</organism>
<sequence length="132" mass="13915">MNVVEIKSCESQTTLSLSLYSGDEDEVRFLATISGAPFTGEILASTYVSGPPTALFDAMAASWTGWSGPKCWHAIDGELPLTATTTSLGKVTLIVEMRAASGDYTDTATATLKLEAGSLDRIADDVRSLFSA</sequence>
<gene>
    <name evidence="1" type="ORF">I6K02_24225</name>
</gene>
<evidence type="ECO:0000313" key="1">
    <source>
        <dbReference type="EMBL" id="QRO79639.1"/>
    </source>
</evidence>
<accession>A0A892IFQ2</accession>
<dbReference type="InterPro" id="IPR046196">
    <property type="entry name" value="DUF6228"/>
</dbReference>
<name>A0A892IFQ2_9BURK</name>
<dbReference type="GeneID" id="93129529"/>
<dbReference type="EMBL" id="CP069483">
    <property type="protein sequence ID" value="QRO79639.1"/>
    <property type="molecule type" value="Genomic_DNA"/>
</dbReference>